<sequence length="323" mass="36546">MLAAIKYSGKNTEGLIKEGDVQVLVKLILGCFLTKKHRMEEVFRVLNNTDLLDNLASVTLGIPSEELYKSPKNFLRQKSWKNIAILYESSELALDYEAIGETIAYFLANADEPKLNVILQDSLPRDSEPVRIVSRFAVKCHGNVSTYDSLRLWKRALEKKRNLGAAAQCVFLMTGLPSSYGFDMRSEVFNSNISVSVAMAIGMAVGLTYLNLKANNNTISEDEDFFSPIAHRVMEFPVLPNITFYFGLNQKEFIMPYDYYFFGFSENVTWNDFNVSTASFEEIFVLHSVLLWPRTSLADVARKVWPGEGSGPERDYCLQTPCN</sequence>
<gene>
    <name evidence="1" type="ORF">DILT_LOCUS8572</name>
</gene>
<reference evidence="1 2" key="1">
    <citation type="submission" date="2018-11" db="EMBL/GenBank/DDBJ databases">
        <authorList>
            <consortium name="Pathogen Informatics"/>
        </authorList>
    </citation>
    <scope>NUCLEOTIDE SEQUENCE [LARGE SCALE GENOMIC DNA]</scope>
</reference>
<accession>A0A3P7M344</accession>
<keyword evidence="2" id="KW-1185">Reference proteome</keyword>
<proteinExistence type="predicted"/>
<dbReference type="Proteomes" id="UP000281553">
    <property type="component" value="Unassembled WGS sequence"/>
</dbReference>
<name>A0A3P7M344_DIBLA</name>
<evidence type="ECO:0000313" key="2">
    <source>
        <dbReference type="Proteomes" id="UP000281553"/>
    </source>
</evidence>
<organism evidence="1 2">
    <name type="scientific">Dibothriocephalus latus</name>
    <name type="common">Fish tapeworm</name>
    <name type="synonym">Diphyllobothrium latum</name>
    <dbReference type="NCBI Taxonomy" id="60516"/>
    <lineage>
        <taxon>Eukaryota</taxon>
        <taxon>Metazoa</taxon>
        <taxon>Spiralia</taxon>
        <taxon>Lophotrochozoa</taxon>
        <taxon>Platyhelminthes</taxon>
        <taxon>Cestoda</taxon>
        <taxon>Eucestoda</taxon>
        <taxon>Diphyllobothriidea</taxon>
        <taxon>Diphyllobothriidae</taxon>
        <taxon>Dibothriocephalus</taxon>
    </lineage>
</organism>
<dbReference type="AlphaFoldDB" id="A0A3P7M344"/>
<evidence type="ECO:0000313" key="1">
    <source>
        <dbReference type="EMBL" id="VDN12741.1"/>
    </source>
</evidence>
<protein>
    <submittedName>
        <fullName evidence="1">Uncharacterized protein</fullName>
    </submittedName>
</protein>
<dbReference type="EMBL" id="UYRU01054628">
    <property type="protein sequence ID" value="VDN12741.1"/>
    <property type="molecule type" value="Genomic_DNA"/>
</dbReference>